<dbReference type="EMBL" id="BT061141">
    <property type="protein sequence ID" value="ACN25838.1"/>
    <property type="molecule type" value="mRNA"/>
</dbReference>
<reference evidence="1" key="2">
    <citation type="submission" date="2012-06" db="EMBL/GenBank/DDBJ databases">
        <authorList>
            <person name="Yu Y."/>
            <person name="Currie J."/>
            <person name="Lomeli R."/>
            <person name="Angelova A."/>
            <person name="Collura K."/>
            <person name="Wissotski M."/>
            <person name="Campos D."/>
            <person name="Kudrna D."/>
            <person name="Golser W."/>
            <person name="Ashely E."/>
            <person name="Descour A."/>
            <person name="Fernandes J."/>
            <person name="Soderlund C."/>
            <person name="Walbot V."/>
        </authorList>
    </citation>
    <scope>NUCLEOTIDE SEQUENCE</scope>
    <source>
        <strain evidence="1">B73</strain>
    </source>
</reference>
<sequence length="97" mass="10492">MSWCLERLLEYLVSSSMRLGVPFIAPRQLGAVENTSGRLSLPSVVGRTGQSGAHRTLSGARFVSIKSSSDRCFLMQICAQLAHRTCPVHTGQSGVPF</sequence>
<evidence type="ECO:0000313" key="1">
    <source>
        <dbReference type="EMBL" id="ACN25838.1"/>
    </source>
</evidence>
<reference evidence="1" key="1">
    <citation type="journal article" date="2009" name="PLoS Genet.">
        <title>Sequencing, mapping, and analysis of 27,455 maize full-length cDNAs.</title>
        <authorList>
            <person name="Soderlund C."/>
            <person name="Descour A."/>
            <person name="Kudrna D."/>
            <person name="Bomhoff M."/>
            <person name="Boyd L."/>
            <person name="Currie J."/>
            <person name="Angelova A."/>
            <person name="Collura K."/>
            <person name="Wissotski M."/>
            <person name="Ashley E."/>
            <person name="Morrow D."/>
            <person name="Fernandes J."/>
            <person name="Walbot V."/>
            <person name="Yu Y."/>
        </authorList>
    </citation>
    <scope>NUCLEOTIDE SEQUENCE</scope>
    <source>
        <strain evidence="1">B73</strain>
    </source>
</reference>
<name>C0HFN5_MAIZE</name>
<dbReference type="AlphaFoldDB" id="C0HFN5"/>
<proteinExistence type="evidence at transcript level"/>
<protein>
    <submittedName>
        <fullName evidence="1">Uncharacterized protein</fullName>
    </submittedName>
</protein>
<organism evidence="1">
    <name type="scientific">Zea mays</name>
    <name type="common">Maize</name>
    <dbReference type="NCBI Taxonomy" id="4577"/>
    <lineage>
        <taxon>Eukaryota</taxon>
        <taxon>Viridiplantae</taxon>
        <taxon>Streptophyta</taxon>
        <taxon>Embryophyta</taxon>
        <taxon>Tracheophyta</taxon>
        <taxon>Spermatophyta</taxon>
        <taxon>Magnoliopsida</taxon>
        <taxon>Liliopsida</taxon>
        <taxon>Poales</taxon>
        <taxon>Poaceae</taxon>
        <taxon>PACMAD clade</taxon>
        <taxon>Panicoideae</taxon>
        <taxon>Andropogonodae</taxon>
        <taxon>Andropogoneae</taxon>
        <taxon>Tripsacinae</taxon>
        <taxon>Zea</taxon>
    </lineage>
</organism>
<accession>C0HFN5</accession>